<feature type="non-terminal residue" evidence="2">
    <location>
        <position position="131"/>
    </location>
</feature>
<dbReference type="CDD" id="cd05403">
    <property type="entry name" value="NT_KNTase_like"/>
    <property type="match status" value="1"/>
</dbReference>
<evidence type="ECO:0000259" key="1">
    <source>
        <dbReference type="Pfam" id="PF18765"/>
    </source>
</evidence>
<dbReference type="EMBL" id="BARU01039280">
    <property type="protein sequence ID" value="GAH79370.1"/>
    <property type="molecule type" value="Genomic_DNA"/>
</dbReference>
<sequence length="131" mass="15128">MNKSNPILKALFSSETRIKVLSHFFLHPGEGFYLRQLEKLLGKPVGQLSRELLNLEKVQLLIPSIAGNQKRYSINRDFPLYNELRKIFLKTIGIGDIIRKSLSKLKKVELVFIYGSFAKGEEYNRSDIDIM</sequence>
<dbReference type="Gene3D" id="3.30.460.10">
    <property type="entry name" value="Beta Polymerase, domain 2"/>
    <property type="match status" value="1"/>
</dbReference>
<accession>X1JCY7</accession>
<protein>
    <recommendedName>
        <fullName evidence="1">Polymerase beta nucleotidyltransferase domain-containing protein</fullName>
    </recommendedName>
</protein>
<comment type="caution">
    <text evidence="2">The sequence shown here is derived from an EMBL/GenBank/DDBJ whole genome shotgun (WGS) entry which is preliminary data.</text>
</comment>
<evidence type="ECO:0000313" key="2">
    <source>
        <dbReference type="EMBL" id="GAH79370.1"/>
    </source>
</evidence>
<dbReference type="InterPro" id="IPR041633">
    <property type="entry name" value="Polbeta"/>
</dbReference>
<feature type="domain" description="Polymerase beta nucleotidyltransferase" evidence="1">
    <location>
        <begin position="98"/>
        <end position="130"/>
    </location>
</feature>
<proteinExistence type="predicted"/>
<dbReference type="InterPro" id="IPR043519">
    <property type="entry name" value="NT_sf"/>
</dbReference>
<reference evidence="2" key="1">
    <citation type="journal article" date="2014" name="Front. Microbiol.">
        <title>High frequency of phylogenetically diverse reductive dehalogenase-homologous genes in deep subseafloor sedimentary metagenomes.</title>
        <authorList>
            <person name="Kawai M."/>
            <person name="Futagami T."/>
            <person name="Toyoda A."/>
            <person name="Takaki Y."/>
            <person name="Nishi S."/>
            <person name="Hori S."/>
            <person name="Arai W."/>
            <person name="Tsubouchi T."/>
            <person name="Morono Y."/>
            <person name="Uchiyama I."/>
            <person name="Ito T."/>
            <person name="Fujiyama A."/>
            <person name="Inagaki F."/>
            <person name="Takami H."/>
        </authorList>
    </citation>
    <scope>NUCLEOTIDE SEQUENCE</scope>
    <source>
        <strain evidence="2">Expedition CK06-06</strain>
    </source>
</reference>
<gene>
    <name evidence="2" type="ORF">S03H2_60904</name>
</gene>
<dbReference type="Pfam" id="PF18765">
    <property type="entry name" value="Polbeta"/>
    <property type="match status" value="1"/>
</dbReference>
<name>X1JCY7_9ZZZZ</name>
<dbReference type="AlphaFoldDB" id="X1JCY7"/>
<organism evidence="2">
    <name type="scientific">marine sediment metagenome</name>
    <dbReference type="NCBI Taxonomy" id="412755"/>
    <lineage>
        <taxon>unclassified sequences</taxon>
        <taxon>metagenomes</taxon>
        <taxon>ecological metagenomes</taxon>
    </lineage>
</organism>
<dbReference type="SUPFAM" id="SSF81301">
    <property type="entry name" value="Nucleotidyltransferase"/>
    <property type="match status" value="1"/>
</dbReference>
<dbReference type="SUPFAM" id="SSF46785">
    <property type="entry name" value="Winged helix' DNA-binding domain"/>
    <property type="match status" value="1"/>
</dbReference>
<dbReference type="InterPro" id="IPR036390">
    <property type="entry name" value="WH_DNA-bd_sf"/>
</dbReference>